<evidence type="ECO:0000256" key="4">
    <source>
        <dbReference type="ARBA" id="ARBA00022723"/>
    </source>
</evidence>
<keyword evidence="10" id="KW-1015">Disulfide bond</keyword>
<organism evidence="14 15">
    <name type="scientific">Rhamnella rubrinervis</name>
    <dbReference type="NCBI Taxonomy" id="2594499"/>
    <lineage>
        <taxon>Eukaryota</taxon>
        <taxon>Viridiplantae</taxon>
        <taxon>Streptophyta</taxon>
        <taxon>Embryophyta</taxon>
        <taxon>Tracheophyta</taxon>
        <taxon>Spermatophyta</taxon>
        <taxon>Magnoliopsida</taxon>
        <taxon>eudicotyledons</taxon>
        <taxon>Gunneridae</taxon>
        <taxon>Pentapetalae</taxon>
        <taxon>rosids</taxon>
        <taxon>fabids</taxon>
        <taxon>Rosales</taxon>
        <taxon>Rhamnaceae</taxon>
        <taxon>rhamnoid group</taxon>
        <taxon>Rhamneae</taxon>
        <taxon>Rhamnella</taxon>
    </lineage>
</organism>
<name>A0A8K0HAN7_9ROSA</name>
<feature type="signal peptide" evidence="12">
    <location>
        <begin position="1"/>
        <end position="24"/>
    </location>
</feature>
<keyword evidence="3" id="KW-0812">Transmembrane</keyword>
<evidence type="ECO:0000256" key="7">
    <source>
        <dbReference type="ARBA" id="ARBA00022989"/>
    </source>
</evidence>
<dbReference type="Proteomes" id="UP000796880">
    <property type="component" value="Unassembled WGS sequence"/>
</dbReference>
<evidence type="ECO:0000256" key="11">
    <source>
        <dbReference type="ARBA" id="ARBA00023180"/>
    </source>
</evidence>
<dbReference type="PANTHER" id="PTHR33021">
    <property type="entry name" value="BLUE COPPER PROTEIN"/>
    <property type="match status" value="1"/>
</dbReference>
<keyword evidence="9" id="KW-0472">Membrane</keyword>
<dbReference type="Pfam" id="PF02298">
    <property type="entry name" value="Cu_bind_like"/>
    <property type="match status" value="1"/>
</dbReference>
<evidence type="ECO:0000259" key="13">
    <source>
        <dbReference type="PROSITE" id="PS51485"/>
    </source>
</evidence>
<evidence type="ECO:0000256" key="2">
    <source>
        <dbReference type="ARBA" id="ARBA00022448"/>
    </source>
</evidence>
<evidence type="ECO:0000256" key="5">
    <source>
        <dbReference type="ARBA" id="ARBA00022729"/>
    </source>
</evidence>
<evidence type="ECO:0000256" key="10">
    <source>
        <dbReference type="ARBA" id="ARBA00023157"/>
    </source>
</evidence>
<dbReference type="SUPFAM" id="SSF49503">
    <property type="entry name" value="Cupredoxins"/>
    <property type="match status" value="1"/>
</dbReference>
<feature type="chain" id="PRO_5035450455" description="Phytocyanin domain-containing protein" evidence="12">
    <location>
        <begin position="25"/>
        <end position="156"/>
    </location>
</feature>
<evidence type="ECO:0000256" key="1">
    <source>
        <dbReference type="ARBA" id="ARBA00004479"/>
    </source>
</evidence>
<sequence length="156" mass="16423">MASNSHIMFIILGIVAILVPSISAVEFVVGDEKGWTINFDYQTWAQDKQGAHNVLRVNGTGFQQCVAPAETQALRSGNDVITLETPGRKWYICGVSRHCAAANQKLFITVLPQVSSPASSPAPTPSPTSAAATTSFASSAFGRLLGMIGLVGVFVA</sequence>
<dbReference type="EMBL" id="VOIH02000004">
    <property type="protein sequence ID" value="KAF3448440.1"/>
    <property type="molecule type" value="Genomic_DNA"/>
</dbReference>
<keyword evidence="7" id="KW-1133">Transmembrane helix</keyword>
<dbReference type="InterPro" id="IPR039391">
    <property type="entry name" value="Phytocyanin-like"/>
</dbReference>
<evidence type="ECO:0000256" key="3">
    <source>
        <dbReference type="ARBA" id="ARBA00022692"/>
    </source>
</evidence>
<keyword evidence="15" id="KW-1185">Reference proteome</keyword>
<keyword evidence="5 12" id="KW-0732">Signal</keyword>
<evidence type="ECO:0000256" key="8">
    <source>
        <dbReference type="ARBA" id="ARBA00023008"/>
    </source>
</evidence>
<protein>
    <recommendedName>
        <fullName evidence="13">Phytocyanin domain-containing protein</fullName>
    </recommendedName>
</protein>
<dbReference type="Gene3D" id="2.60.40.420">
    <property type="entry name" value="Cupredoxins - blue copper proteins"/>
    <property type="match status" value="1"/>
</dbReference>
<evidence type="ECO:0000313" key="15">
    <source>
        <dbReference type="Proteomes" id="UP000796880"/>
    </source>
</evidence>
<evidence type="ECO:0000256" key="12">
    <source>
        <dbReference type="SAM" id="SignalP"/>
    </source>
</evidence>
<dbReference type="PROSITE" id="PS51485">
    <property type="entry name" value="PHYTOCYANIN"/>
    <property type="match status" value="1"/>
</dbReference>
<dbReference type="FunFam" id="2.60.40.420:FF:000067">
    <property type="entry name" value="Cupredoxin superfamily protein"/>
    <property type="match status" value="1"/>
</dbReference>
<dbReference type="GO" id="GO:0009055">
    <property type="term" value="F:electron transfer activity"/>
    <property type="evidence" value="ECO:0007669"/>
    <property type="project" value="InterPro"/>
</dbReference>
<gene>
    <name evidence="14" type="ORF">FNV43_RR09153</name>
</gene>
<keyword evidence="4" id="KW-0479">Metal-binding</keyword>
<dbReference type="GO" id="GO:0005886">
    <property type="term" value="C:plasma membrane"/>
    <property type="evidence" value="ECO:0007669"/>
    <property type="project" value="TreeGrafter"/>
</dbReference>
<keyword evidence="8" id="KW-0186">Copper</keyword>
<evidence type="ECO:0000256" key="9">
    <source>
        <dbReference type="ARBA" id="ARBA00023136"/>
    </source>
</evidence>
<dbReference type="GO" id="GO:0009610">
    <property type="term" value="P:response to symbiotic fungus"/>
    <property type="evidence" value="ECO:0007669"/>
    <property type="project" value="UniProtKB-ARBA"/>
</dbReference>
<keyword evidence="6" id="KW-0249">Electron transport</keyword>
<reference evidence="14" key="1">
    <citation type="submission" date="2020-03" db="EMBL/GenBank/DDBJ databases">
        <title>A high-quality chromosome-level genome assembly of a woody plant with both climbing and erect habits, Rhamnella rubrinervis.</title>
        <authorList>
            <person name="Lu Z."/>
            <person name="Yang Y."/>
            <person name="Zhu X."/>
            <person name="Sun Y."/>
        </authorList>
    </citation>
    <scope>NUCLEOTIDE SEQUENCE</scope>
    <source>
        <strain evidence="14">BYM</strain>
        <tissue evidence="14">Leaf</tissue>
    </source>
</reference>
<comment type="caution">
    <text evidence="14">The sequence shown here is derived from an EMBL/GenBank/DDBJ whole genome shotgun (WGS) entry which is preliminary data.</text>
</comment>
<dbReference type="OrthoDB" id="687943at2759"/>
<dbReference type="InterPro" id="IPR003245">
    <property type="entry name" value="Phytocyanin_dom"/>
</dbReference>
<evidence type="ECO:0000313" key="14">
    <source>
        <dbReference type="EMBL" id="KAF3448440.1"/>
    </source>
</evidence>
<dbReference type="AlphaFoldDB" id="A0A8K0HAN7"/>
<accession>A0A8K0HAN7</accession>
<comment type="subcellular location">
    <subcellularLocation>
        <location evidence="1">Membrane</location>
        <topology evidence="1">Single-pass type I membrane protein</topology>
    </subcellularLocation>
</comment>
<feature type="domain" description="Phytocyanin" evidence="13">
    <location>
        <begin position="25"/>
        <end position="112"/>
    </location>
</feature>
<dbReference type="PANTHER" id="PTHR33021:SF533">
    <property type="entry name" value="PHYTOCYANIN DOMAIN-CONTAINING PROTEIN"/>
    <property type="match status" value="1"/>
</dbReference>
<evidence type="ECO:0000256" key="6">
    <source>
        <dbReference type="ARBA" id="ARBA00022982"/>
    </source>
</evidence>
<dbReference type="CDD" id="cd04216">
    <property type="entry name" value="Phytocyanin"/>
    <property type="match status" value="1"/>
</dbReference>
<dbReference type="GO" id="GO:0046872">
    <property type="term" value="F:metal ion binding"/>
    <property type="evidence" value="ECO:0007669"/>
    <property type="project" value="UniProtKB-KW"/>
</dbReference>
<proteinExistence type="predicted"/>
<dbReference type="InterPro" id="IPR008972">
    <property type="entry name" value="Cupredoxin"/>
</dbReference>
<keyword evidence="2" id="KW-0813">Transport</keyword>
<keyword evidence="11" id="KW-0325">Glycoprotein</keyword>